<dbReference type="Proteomes" id="UP000050640">
    <property type="component" value="Unplaced"/>
</dbReference>
<accession>A0A0R3S009</accession>
<organism evidence="2 3">
    <name type="scientific">Elaeophora elaphi</name>
    <dbReference type="NCBI Taxonomy" id="1147741"/>
    <lineage>
        <taxon>Eukaryota</taxon>
        <taxon>Metazoa</taxon>
        <taxon>Ecdysozoa</taxon>
        <taxon>Nematoda</taxon>
        <taxon>Chromadorea</taxon>
        <taxon>Rhabditida</taxon>
        <taxon>Spirurina</taxon>
        <taxon>Spiruromorpha</taxon>
        <taxon>Filarioidea</taxon>
        <taxon>Onchocercidae</taxon>
        <taxon>Elaeophora</taxon>
    </lineage>
</organism>
<feature type="region of interest" description="Disordered" evidence="1">
    <location>
        <begin position="12"/>
        <end position="38"/>
    </location>
</feature>
<name>A0A0R3S009_9BILA</name>
<dbReference type="STRING" id="1147741.A0A0R3S009"/>
<sequence length="92" mass="10394">MVNYLERARALAESSPLPSPNVSPTQQRKPGKFSKVNFTANPQRDNTIGYNRVEDAIDENNYCMKHKVRYINASAQYHCCCSLMHAVVGISF</sequence>
<proteinExistence type="predicted"/>
<evidence type="ECO:0000313" key="2">
    <source>
        <dbReference type="Proteomes" id="UP000050640"/>
    </source>
</evidence>
<evidence type="ECO:0000313" key="3">
    <source>
        <dbReference type="WBParaSite" id="EEL_0000794401-mRNA-1"/>
    </source>
</evidence>
<dbReference type="WBParaSite" id="EEL_0000794401-mRNA-1">
    <property type="protein sequence ID" value="EEL_0000794401-mRNA-1"/>
    <property type="gene ID" value="EEL_0000794401"/>
</dbReference>
<dbReference type="AlphaFoldDB" id="A0A0R3S009"/>
<protein>
    <submittedName>
        <fullName evidence="3">Tyrosine-protein phosphatase domain-containing protein</fullName>
    </submittedName>
</protein>
<keyword evidence="2" id="KW-1185">Reference proteome</keyword>
<evidence type="ECO:0000256" key="1">
    <source>
        <dbReference type="SAM" id="MobiDB-lite"/>
    </source>
</evidence>
<reference evidence="3" key="1">
    <citation type="submission" date="2017-02" db="UniProtKB">
        <authorList>
            <consortium name="WormBaseParasite"/>
        </authorList>
    </citation>
    <scope>IDENTIFICATION</scope>
</reference>